<dbReference type="Gene3D" id="3.30.70.120">
    <property type="match status" value="1"/>
</dbReference>
<evidence type="ECO:0000313" key="5">
    <source>
        <dbReference type="EMBL" id="MEW9500448.1"/>
    </source>
</evidence>
<dbReference type="NCBIfam" id="TIGR00486">
    <property type="entry name" value="YbgI_SA1388"/>
    <property type="match status" value="1"/>
</dbReference>
<name>A0ABV3PZC7_9BACL</name>
<dbReference type="InterPro" id="IPR015867">
    <property type="entry name" value="N-reg_PII/ATP_PRibTrfase_C"/>
</dbReference>
<organism evidence="5 6">
    <name type="scientific">Jeotgalibacillus marinus</name>
    <dbReference type="NCBI Taxonomy" id="86667"/>
    <lineage>
        <taxon>Bacteria</taxon>
        <taxon>Bacillati</taxon>
        <taxon>Bacillota</taxon>
        <taxon>Bacilli</taxon>
        <taxon>Bacillales</taxon>
        <taxon>Caryophanaceae</taxon>
        <taxon>Jeotgalibacillus</taxon>
    </lineage>
</organism>
<accession>A0ABV3PZC7</accession>
<evidence type="ECO:0000256" key="3">
    <source>
        <dbReference type="ARBA" id="ARBA00022723"/>
    </source>
</evidence>
<sequence>MGKKVNGHEIIQLFEQFSPKKLAVEGDPIGLQIGRLNQPVEKVLVALDVLEEVVDEAIERNAKLIIAHHPIIYRPLRSLQTDQPSGRIIAKLIKHDIAVYVAHTNLDVTEGGVNDWLAEALELKNTSVLSPTTEDRLKKMVVFVPVQHADNVRQAMTNAGAGHISDYAHCTFTSLGTGRFMPKENATPFIGHANHIEQVEEVRIETVMYESFQSKVVSAMKTAHPYEEVAYDLYEEDRPGNQLGLGRVGVLNESMTLGQFTEHVKNKFDVPALRFVGNPADQVKKVAVLGGTGNKYMKAAKFSGADVYVTGDVDYHIAHDAMMMGLNIVDPGHNVEKVMKHGTVKEMAKRTKERGFDVTFIASNIHTDPFSFN</sequence>
<dbReference type="Gene3D" id="3.40.1390.30">
    <property type="entry name" value="NIF3 (NGG1p interacting factor 3)-like"/>
    <property type="match status" value="1"/>
</dbReference>
<dbReference type="InterPro" id="IPR036069">
    <property type="entry name" value="DUF34/NIF3_sf"/>
</dbReference>
<evidence type="ECO:0000256" key="4">
    <source>
        <dbReference type="PIRNR" id="PIRNR037489"/>
    </source>
</evidence>
<keyword evidence="6" id="KW-1185">Reference proteome</keyword>
<evidence type="ECO:0000256" key="2">
    <source>
        <dbReference type="ARBA" id="ARBA00022112"/>
    </source>
</evidence>
<dbReference type="Pfam" id="PF01784">
    <property type="entry name" value="DUF34_NIF3"/>
    <property type="match status" value="1"/>
</dbReference>
<dbReference type="SUPFAM" id="SSF102705">
    <property type="entry name" value="NIF3 (NGG1p interacting factor 3)-like"/>
    <property type="match status" value="1"/>
</dbReference>
<dbReference type="PIRSF" id="PIRSF037489">
    <property type="entry name" value="UCP037489_NIF3_YqfO"/>
    <property type="match status" value="1"/>
</dbReference>
<proteinExistence type="inferred from homology"/>
<comment type="caution">
    <text evidence="5">The sequence shown here is derived from an EMBL/GenBank/DDBJ whole genome shotgun (WGS) entry which is preliminary data.</text>
</comment>
<evidence type="ECO:0000313" key="6">
    <source>
        <dbReference type="Proteomes" id="UP001556040"/>
    </source>
</evidence>
<dbReference type="PANTHER" id="PTHR13799:SF14">
    <property type="entry name" value="GTP CYCLOHYDROLASE 1 TYPE 2 HOMOLOG"/>
    <property type="match status" value="1"/>
</dbReference>
<comment type="similarity">
    <text evidence="1 4">Belongs to the GTP cyclohydrolase I type 2/NIF3 family.</text>
</comment>
<dbReference type="InterPro" id="IPR017221">
    <property type="entry name" value="DUF34/NIF3_bac"/>
</dbReference>
<dbReference type="EMBL" id="JBFMIA010000001">
    <property type="protein sequence ID" value="MEW9500448.1"/>
    <property type="molecule type" value="Genomic_DNA"/>
</dbReference>
<gene>
    <name evidence="5" type="ORF">AB1471_01390</name>
</gene>
<keyword evidence="3 4" id="KW-0479">Metal-binding</keyword>
<protein>
    <recommendedName>
        <fullName evidence="2 4">GTP cyclohydrolase 1 type 2 homolog</fullName>
    </recommendedName>
</protein>
<dbReference type="RefSeq" id="WP_367777732.1">
    <property type="nucleotide sequence ID" value="NZ_JBFMIA010000001.1"/>
</dbReference>
<dbReference type="Proteomes" id="UP001556040">
    <property type="component" value="Unassembled WGS sequence"/>
</dbReference>
<reference evidence="5 6" key="1">
    <citation type="journal article" date="1979" name="Int. J. Syst. Evol. Microbiol.">
        <title>Bacillus globisporus subsp. marinus subsp. nov.</title>
        <authorList>
            <person name="Liu H."/>
        </authorList>
    </citation>
    <scope>NUCLEOTIDE SEQUENCE [LARGE SCALE GENOMIC DNA]</scope>
    <source>
        <strain evidence="5 6">DSM 1297</strain>
    </source>
</reference>
<dbReference type="InterPro" id="IPR002678">
    <property type="entry name" value="DUF34/NIF3"/>
</dbReference>
<dbReference type="PANTHER" id="PTHR13799">
    <property type="entry name" value="NGG1 INTERACTING FACTOR 3"/>
    <property type="match status" value="1"/>
</dbReference>
<evidence type="ECO:0000256" key="1">
    <source>
        <dbReference type="ARBA" id="ARBA00006964"/>
    </source>
</evidence>